<dbReference type="EMBL" id="CM044706">
    <property type="protein sequence ID" value="KAI5659087.1"/>
    <property type="molecule type" value="Genomic_DNA"/>
</dbReference>
<keyword evidence="2" id="KW-1185">Reference proteome</keyword>
<sequence length="163" mass="18853">MVNSAIHRLVTERTSEQTFKVFQSMERDLVNKYNYVVSLWRRISTTTGELRHDNMMGLLYTLEDATKRKDTESAKPSEEDRLFLYVSFGILTQAKHSLRARICRRVQMWLNVEHGSHTDLLNEILLFVVASAMVHLGCLLICRVFARSQDMTSIKLKICAEGQ</sequence>
<evidence type="ECO:0000313" key="1">
    <source>
        <dbReference type="EMBL" id="KAI5659087.1"/>
    </source>
</evidence>
<proteinExistence type="predicted"/>
<protein>
    <submittedName>
        <fullName evidence="1">Uncharacterized protein</fullName>
    </submittedName>
</protein>
<reference evidence="2" key="1">
    <citation type="journal article" date="2023" name="Nat. Plants">
        <title>Single-cell RNA sequencing provides a high-resolution roadmap for understanding the multicellular compartmentation of specialized metabolism.</title>
        <authorList>
            <person name="Sun S."/>
            <person name="Shen X."/>
            <person name="Li Y."/>
            <person name="Li Y."/>
            <person name="Wang S."/>
            <person name="Li R."/>
            <person name="Zhang H."/>
            <person name="Shen G."/>
            <person name="Guo B."/>
            <person name="Wei J."/>
            <person name="Xu J."/>
            <person name="St-Pierre B."/>
            <person name="Chen S."/>
            <person name="Sun C."/>
        </authorList>
    </citation>
    <scope>NUCLEOTIDE SEQUENCE [LARGE SCALE GENOMIC DNA]</scope>
</reference>
<comment type="caution">
    <text evidence="1">The sequence shown here is derived from an EMBL/GenBank/DDBJ whole genome shotgun (WGS) entry which is preliminary data.</text>
</comment>
<dbReference type="Proteomes" id="UP001060085">
    <property type="component" value="Linkage Group LG06"/>
</dbReference>
<name>A0ACC0AGF4_CATRO</name>
<gene>
    <name evidence="1" type="ORF">M9H77_27880</name>
</gene>
<organism evidence="1 2">
    <name type="scientific">Catharanthus roseus</name>
    <name type="common">Madagascar periwinkle</name>
    <name type="synonym">Vinca rosea</name>
    <dbReference type="NCBI Taxonomy" id="4058"/>
    <lineage>
        <taxon>Eukaryota</taxon>
        <taxon>Viridiplantae</taxon>
        <taxon>Streptophyta</taxon>
        <taxon>Embryophyta</taxon>
        <taxon>Tracheophyta</taxon>
        <taxon>Spermatophyta</taxon>
        <taxon>Magnoliopsida</taxon>
        <taxon>eudicotyledons</taxon>
        <taxon>Gunneridae</taxon>
        <taxon>Pentapetalae</taxon>
        <taxon>asterids</taxon>
        <taxon>lamiids</taxon>
        <taxon>Gentianales</taxon>
        <taxon>Apocynaceae</taxon>
        <taxon>Rauvolfioideae</taxon>
        <taxon>Vinceae</taxon>
        <taxon>Catharanthinae</taxon>
        <taxon>Catharanthus</taxon>
    </lineage>
</organism>
<accession>A0ACC0AGF4</accession>
<evidence type="ECO:0000313" key="2">
    <source>
        <dbReference type="Proteomes" id="UP001060085"/>
    </source>
</evidence>